<reference evidence="3 4" key="1">
    <citation type="journal article" date="2014" name="BMC Biol.">
        <title>A comprehensive evaluation of rodent malaria parasite genomes and gene expression.</title>
        <authorList>
            <person name="Otto T.D."/>
            <person name="Bohme U."/>
            <person name="Jackson A.P."/>
            <person name="Hunt M."/>
            <person name="Franke-Fayard B."/>
            <person name="Hoeijmakers W.A."/>
            <person name="Religa A.A."/>
            <person name="Robertson L."/>
            <person name="Sanders M."/>
            <person name="Ogun S.A."/>
            <person name="Cunningham D."/>
            <person name="Erhart A."/>
            <person name="Billker O."/>
            <person name="Khan S.M."/>
            <person name="Stunnenberg H.G."/>
            <person name="Langhorne J."/>
            <person name="Holder A.A."/>
            <person name="Waters A.P."/>
            <person name="Newbold C.I."/>
            <person name="Pain A."/>
            <person name="Berriman M."/>
            <person name="Janse C.J."/>
        </authorList>
    </citation>
    <scope>NUCLEOTIDE SEQUENCE [LARGE SCALE GENOMIC DNA]</scope>
    <source>
        <strain evidence="3 4">AS</strain>
    </source>
</reference>
<dbReference type="KEGG" id="pcb:PCHAS_0419900"/>
<feature type="region of interest" description="Disordered" evidence="1">
    <location>
        <begin position="524"/>
        <end position="699"/>
    </location>
</feature>
<feature type="compositionally biased region" description="Polar residues" evidence="1">
    <location>
        <begin position="646"/>
        <end position="656"/>
    </location>
</feature>
<proteinExistence type="predicted"/>
<feature type="compositionally biased region" description="Basic and acidic residues" evidence="1">
    <location>
        <begin position="767"/>
        <end position="780"/>
    </location>
</feature>
<feature type="compositionally biased region" description="Polar residues" evidence="1">
    <location>
        <begin position="569"/>
        <end position="583"/>
    </location>
</feature>
<gene>
    <name evidence="3" type="ORF">PCHAS_0419900</name>
</gene>
<organism evidence="3 4">
    <name type="scientific">Plasmodium chabaudi chabaudi</name>
    <dbReference type="NCBI Taxonomy" id="31271"/>
    <lineage>
        <taxon>Eukaryota</taxon>
        <taxon>Sar</taxon>
        <taxon>Alveolata</taxon>
        <taxon>Apicomplexa</taxon>
        <taxon>Aconoidasida</taxon>
        <taxon>Haemosporida</taxon>
        <taxon>Plasmodiidae</taxon>
        <taxon>Plasmodium</taxon>
        <taxon>Plasmodium (Vinckeia)</taxon>
    </lineage>
</organism>
<feature type="compositionally biased region" description="Polar residues" evidence="1">
    <location>
        <begin position="782"/>
        <end position="793"/>
    </location>
</feature>
<name>A0A4V0K373_PLACU</name>
<feature type="compositionally biased region" description="Polar residues" evidence="1">
    <location>
        <begin position="627"/>
        <end position="636"/>
    </location>
</feature>
<feature type="compositionally biased region" description="Basic and acidic residues" evidence="1">
    <location>
        <begin position="439"/>
        <end position="456"/>
    </location>
</feature>
<feature type="compositionally biased region" description="Polar residues" evidence="1">
    <location>
        <begin position="429"/>
        <end position="438"/>
    </location>
</feature>
<dbReference type="Proteomes" id="UP000071118">
    <property type="component" value="Chromosome 4"/>
</dbReference>
<feature type="compositionally biased region" description="Basic residues" evidence="1">
    <location>
        <begin position="357"/>
        <end position="369"/>
    </location>
</feature>
<feature type="region of interest" description="Disordered" evidence="1">
    <location>
        <begin position="249"/>
        <end position="490"/>
    </location>
</feature>
<sequence length="1009" mass="114855">MDTKLCKLFVDVDKLFTKGNVNETLFNTSNLYKKYCPNGKCNTNYDRIGALCEYLLAELPKLNNKPNGSKDNVNQYYEYVFMWLADKFRKANNEGFFTLDEYYEEFLVNHNDNFNYWYELDNKMHLKDSNIILMVEFYYLFTNICNMLLESEKSELDLNKIKVFDHNCFRKYYFINSKAFKCNPYIELLTNLKKKYDEYKSLIIKKFPKNGNANNFFSDFPPINNSNNNHPEQQFESKGCELLHVIYQRPGRKYKPKKRQKMLKPPPDDLKIKKDEAKSNKSESNTPPNDAEKNKEPQKDAKQSTIKEKQSPEPKAQEPKEQEPKAQEPKEQEPKAQEPKEQEPKASKLKAPETKEPKRKVPCIPRKRNAQVQALSKSSKRLQERPPNNKPVTSGPKTSCIQLKRNAQVQILPKYSSNDSKIEKDEANSNKGESNKPTNDAEKNKGHQNDAEKSTIKESQSPEPKVTDHKTSEHKVPEPQLPELKLPEHKAPEPNVLEFKAPKFKVLDFTIPEFTVPEFTVPEHKTYGIPQNGNTQVQTLSKSPEKIQEGSPNNNHVSPDAKDAPKNMGSASENHVNHSTIPKNRSKRSLSLPEPPPQPQQGAPLSHLPEQTDKKMSLKPENKAVDSNDNFSGTGSDQEKPIKQENLPNFTSQNQEEPPKTKNPDSPSPQPADMQKSMEENQKPSDSLPLENSESESSNFEKIKDYSINTFKKYSSLFNGAVTKVEDYIHDVVTSKINDINDNFPKYQKIIQKLNSAIDKIQVVNGQEKEPEISQKKKAEQPPSTKTTEETPVNSDGILSKLVGEPGNNVMGLSGNIAKLLSFKFEGYKVAIMALMAVSIPIVLIIMYKYLYYGCGKTSKKKKMVKKIINSQDGKRRKKKVISPIDGKSNLKTVINSIGGENTSNTIISPIDVKMTLKTIINPIDDENTTNTIISPNYEETNVKTIIDSDSGEKTTIVIINSYDEKNITIHSIKSSPPKITALNAYKHIFTNPAPFISLFFLLIFFFYK</sequence>
<dbReference type="OrthoDB" id="373300at2759"/>
<feature type="compositionally biased region" description="Basic and acidic residues" evidence="1">
    <location>
        <begin position="465"/>
        <end position="477"/>
    </location>
</feature>
<feature type="compositionally biased region" description="Basic residues" evidence="1">
    <location>
        <begin position="250"/>
        <end position="262"/>
    </location>
</feature>
<feature type="compositionally biased region" description="Basic and acidic residues" evidence="1">
    <location>
        <begin position="266"/>
        <end position="281"/>
    </location>
</feature>
<keyword evidence="2" id="KW-0812">Transmembrane</keyword>
<evidence type="ECO:0000313" key="3">
    <source>
        <dbReference type="EMBL" id="VTZ67326.1"/>
    </source>
</evidence>
<feature type="transmembrane region" description="Helical" evidence="2">
    <location>
        <begin position="830"/>
        <end position="853"/>
    </location>
</feature>
<keyword evidence="2" id="KW-0472">Membrane</keyword>
<dbReference type="EMBL" id="LK022881">
    <property type="protein sequence ID" value="VTZ67326.1"/>
    <property type="molecule type" value="Genomic_DNA"/>
</dbReference>
<keyword evidence="4" id="KW-1185">Reference proteome</keyword>
<feature type="compositionally biased region" description="Polar residues" evidence="1">
    <location>
        <begin position="390"/>
        <end position="419"/>
    </location>
</feature>
<feature type="region of interest" description="Disordered" evidence="1">
    <location>
        <begin position="766"/>
        <end position="793"/>
    </location>
</feature>
<feature type="transmembrane region" description="Helical" evidence="2">
    <location>
        <begin position="989"/>
        <end position="1008"/>
    </location>
</feature>
<dbReference type="GeneID" id="3496172"/>
<dbReference type="RefSeq" id="XP_016653352.1">
    <property type="nucleotide sequence ID" value="XM_016800063.1"/>
</dbReference>
<feature type="compositionally biased region" description="Low complexity" evidence="1">
    <location>
        <begin position="684"/>
        <end position="698"/>
    </location>
</feature>
<dbReference type="InterPro" id="IPR006477">
    <property type="entry name" value="Yir_bir_cir"/>
</dbReference>
<dbReference type="Pfam" id="PF06022">
    <property type="entry name" value="Cir_Bir_Yir"/>
    <property type="match status" value="1"/>
</dbReference>
<evidence type="ECO:0000256" key="1">
    <source>
        <dbReference type="SAM" id="MobiDB-lite"/>
    </source>
</evidence>
<dbReference type="AlphaFoldDB" id="A0A4V0K373"/>
<feature type="compositionally biased region" description="Basic and acidic residues" evidence="1">
    <location>
        <begin position="610"/>
        <end position="626"/>
    </location>
</feature>
<feature type="compositionally biased region" description="Polar residues" evidence="1">
    <location>
        <begin position="529"/>
        <end position="542"/>
    </location>
</feature>
<feature type="compositionally biased region" description="Basic and acidic residues" evidence="1">
    <location>
        <begin position="290"/>
        <end position="356"/>
    </location>
</feature>
<dbReference type="VEuPathDB" id="PlasmoDB:PCHAS_0419900"/>
<evidence type="ECO:0000313" key="4">
    <source>
        <dbReference type="Proteomes" id="UP000071118"/>
    </source>
</evidence>
<keyword evidence="2" id="KW-1133">Transmembrane helix</keyword>
<evidence type="ECO:0000256" key="2">
    <source>
        <dbReference type="SAM" id="Phobius"/>
    </source>
</evidence>
<accession>A0A4V0K373</accession>
<protein>
    <submittedName>
        <fullName evidence="3">CIR protein</fullName>
    </submittedName>
</protein>